<organism evidence="1 2">
    <name type="scientific">Sorghum bicolor</name>
    <name type="common">Sorghum</name>
    <name type="synonym">Sorghum vulgare</name>
    <dbReference type="NCBI Taxonomy" id="4558"/>
    <lineage>
        <taxon>Eukaryota</taxon>
        <taxon>Viridiplantae</taxon>
        <taxon>Streptophyta</taxon>
        <taxon>Embryophyta</taxon>
        <taxon>Tracheophyta</taxon>
        <taxon>Spermatophyta</taxon>
        <taxon>Magnoliopsida</taxon>
        <taxon>Liliopsida</taxon>
        <taxon>Poales</taxon>
        <taxon>Poaceae</taxon>
        <taxon>PACMAD clade</taxon>
        <taxon>Panicoideae</taxon>
        <taxon>Andropogonodae</taxon>
        <taxon>Andropogoneae</taxon>
        <taxon>Sorghinae</taxon>
        <taxon>Sorghum</taxon>
    </lineage>
</organism>
<sequence length="141" mass="15648">MTPRCRQGEYFAERRRTTRALLRRDAGWLAGLRCPRRGCCLWPAMPRGLVSHAPLLVLRVANVARGALTPLKLPLPGRRGRALDAGAATTRGVAALLARVRPPSWRRRDRERWMPPCAVRVLAARRDKPSALGAPVSFLLA</sequence>
<proteinExistence type="predicted"/>
<dbReference type="Proteomes" id="UP000807115">
    <property type="component" value="Chromosome 6"/>
</dbReference>
<gene>
    <name evidence="1" type="ORF">BDA96_06G080500</name>
</gene>
<evidence type="ECO:0000313" key="1">
    <source>
        <dbReference type="EMBL" id="KAG0525714.1"/>
    </source>
</evidence>
<dbReference type="AlphaFoldDB" id="A0A921UBM4"/>
<reference evidence="1" key="2">
    <citation type="submission" date="2020-10" db="EMBL/GenBank/DDBJ databases">
        <authorList>
            <person name="Cooper E.A."/>
            <person name="Brenton Z.W."/>
            <person name="Flinn B.S."/>
            <person name="Jenkins J."/>
            <person name="Shu S."/>
            <person name="Flowers D."/>
            <person name="Luo F."/>
            <person name="Wang Y."/>
            <person name="Xia P."/>
            <person name="Barry K."/>
            <person name="Daum C."/>
            <person name="Lipzen A."/>
            <person name="Yoshinaga Y."/>
            <person name="Schmutz J."/>
            <person name="Saski C."/>
            <person name="Vermerris W."/>
            <person name="Kresovich S."/>
        </authorList>
    </citation>
    <scope>NUCLEOTIDE SEQUENCE</scope>
</reference>
<name>A0A921UBM4_SORBI</name>
<accession>A0A921UBM4</accession>
<evidence type="ECO:0000313" key="2">
    <source>
        <dbReference type="Proteomes" id="UP000807115"/>
    </source>
</evidence>
<dbReference type="EMBL" id="CM027685">
    <property type="protein sequence ID" value="KAG0525714.1"/>
    <property type="molecule type" value="Genomic_DNA"/>
</dbReference>
<comment type="caution">
    <text evidence="1">The sequence shown here is derived from an EMBL/GenBank/DDBJ whole genome shotgun (WGS) entry which is preliminary data.</text>
</comment>
<protein>
    <submittedName>
        <fullName evidence="1">Uncharacterized protein</fullName>
    </submittedName>
</protein>
<reference evidence="1" key="1">
    <citation type="journal article" date="2019" name="BMC Genomics">
        <title>A new reference genome for Sorghum bicolor reveals high levels of sequence similarity between sweet and grain genotypes: implications for the genetics of sugar metabolism.</title>
        <authorList>
            <person name="Cooper E.A."/>
            <person name="Brenton Z.W."/>
            <person name="Flinn B.S."/>
            <person name="Jenkins J."/>
            <person name="Shu S."/>
            <person name="Flowers D."/>
            <person name="Luo F."/>
            <person name="Wang Y."/>
            <person name="Xia P."/>
            <person name="Barry K."/>
            <person name="Daum C."/>
            <person name="Lipzen A."/>
            <person name="Yoshinaga Y."/>
            <person name="Schmutz J."/>
            <person name="Saski C."/>
            <person name="Vermerris W."/>
            <person name="Kresovich S."/>
        </authorList>
    </citation>
    <scope>NUCLEOTIDE SEQUENCE</scope>
</reference>